<dbReference type="EMBL" id="JAANCM010000003">
    <property type="protein sequence ID" value="NHT75683.1"/>
    <property type="molecule type" value="Genomic_DNA"/>
</dbReference>
<evidence type="ECO:0000313" key="1">
    <source>
        <dbReference type="EMBL" id="NHT75683.1"/>
    </source>
</evidence>
<dbReference type="Gene3D" id="2.40.50.100">
    <property type="match status" value="1"/>
</dbReference>
<protein>
    <submittedName>
        <fullName evidence="1">Acetyl-CoA carboxylase</fullName>
    </submittedName>
</protein>
<comment type="caution">
    <text evidence="1">The sequence shown here is derived from an EMBL/GenBank/DDBJ whole genome shotgun (WGS) entry which is preliminary data.</text>
</comment>
<reference evidence="1" key="1">
    <citation type="submission" date="2020-03" db="EMBL/GenBank/DDBJ databases">
        <title>Ferranicluibacter endophyticum gen. nov., sp. nov., a new genus isolated from Rubus ulmifolius Schott. stem.</title>
        <authorList>
            <person name="Roca-Couso R."/>
            <person name="Flores-Felix J.D."/>
            <person name="Igual J.M."/>
            <person name="Rivas R."/>
        </authorList>
    </citation>
    <scope>NUCLEOTIDE SEQUENCE</scope>
    <source>
        <strain evidence="1">CRRU44</strain>
    </source>
</reference>
<proteinExistence type="predicted"/>
<gene>
    <name evidence="1" type="ORF">G8E10_07995</name>
</gene>
<accession>A0AA43ZEW5</accession>
<sequence>MSKLDFTDPALLDALAAALTAAGVDGIEIEQSSRTLRLVVEGKTPRATVRPHAGHASAADIITAPMAGIFDLDTIPSELPRTVRAGDILACLRIGPVLVPVRASKACTVTRCLVVADTLVGFGDPLFDIEAHP</sequence>
<dbReference type="SUPFAM" id="SSF51230">
    <property type="entry name" value="Single hybrid motif"/>
    <property type="match status" value="1"/>
</dbReference>
<organism evidence="1 2">
    <name type="scientific">Ferranicluibacter rubi</name>
    <dbReference type="NCBI Taxonomy" id="2715133"/>
    <lineage>
        <taxon>Bacteria</taxon>
        <taxon>Pseudomonadati</taxon>
        <taxon>Pseudomonadota</taxon>
        <taxon>Alphaproteobacteria</taxon>
        <taxon>Hyphomicrobiales</taxon>
        <taxon>Rhizobiaceae</taxon>
        <taxon>Ferranicluibacter</taxon>
    </lineage>
</organism>
<name>A0AA43ZEW5_9HYPH</name>
<keyword evidence="2" id="KW-1185">Reference proteome</keyword>
<dbReference type="RefSeq" id="WP_110801662.1">
    <property type="nucleotide sequence ID" value="NZ_JAANCM010000003.1"/>
</dbReference>
<dbReference type="InterPro" id="IPR011053">
    <property type="entry name" value="Single_hybrid_motif"/>
</dbReference>
<dbReference type="AlphaFoldDB" id="A0AA43ZEW5"/>
<dbReference type="Proteomes" id="UP001155840">
    <property type="component" value="Unassembled WGS sequence"/>
</dbReference>
<evidence type="ECO:0000313" key="2">
    <source>
        <dbReference type="Proteomes" id="UP001155840"/>
    </source>
</evidence>